<dbReference type="Proteomes" id="UP000219688">
    <property type="component" value="Unassembled WGS sequence"/>
</dbReference>
<dbReference type="PANTHER" id="PTHR46401">
    <property type="entry name" value="GLYCOSYLTRANSFERASE WBBK-RELATED"/>
    <property type="match status" value="1"/>
</dbReference>
<dbReference type="PANTHER" id="PTHR46401:SF2">
    <property type="entry name" value="GLYCOSYLTRANSFERASE WBBK-RELATED"/>
    <property type="match status" value="1"/>
</dbReference>
<gene>
    <name evidence="3" type="ORF">SAMN05421879_1291</name>
</gene>
<organism evidence="3 4">
    <name type="scientific">Ornithinimicrobium cerasi</name>
    <dbReference type="NCBI Taxonomy" id="2248773"/>
    <lineage>
        <taxon>Bacteria</taxon>
        <taxon>Bacillati</taxon>
        <taxon>Actinomycetota</taxon>
        <taxon>Actinomycetes</taxon>
        <taxon>Micrococcales</taxon>
        <taxon>Ornithinimicrobiaceae</taxon>
        <taxon>Ornithinimicrobium</taxon>
    </lineage>
</organism>
<evidence type="ECO:0000256" key="1">
    <source>
        <dbReference type="ARBA" id="ARBA00022679"/>
    </source>
</evidence>
<evidence type="ECO:0000259" key="2">
    <source>
        <dbReference type="Pfam" id="PF00534"/>
    </source>
</evidence>
<evidence type="ECO:0000313" key="4">
    <source>
        <dbReference type="Proteomes" id="UP000219688"/>
    </source>
</evidence>
<dbReference type="InterPro" id="IPR001296">
    <property type="entry name" value="Glyco_trans_1"/>
</dbReference>
<dbReference type="GO" id="GO:0016757">
    <property type="term" value="F:glycosyltransferase activity"/>
    <property type="evidence" value="ECO:0007669"/>
    <property type="project" value="InterPro"/>
</dbReference>
<dbReference type="EMBL" id="OBQK01000029">
    <property type="protein sequence ID" value="SOC58314.1"/>
    <property type="molecule type" value="Genomic_DNA"/>
</dbReference>
<proteinExistence type="predicted"/>
<dbReference type="AlphaFoldDB" id="A0A285VW99"/>
<evidence type="ECO:0000313" key="3">
    <source>
        <dbReference type="EMBL" id="SOC58314.1"/>
    </source>
</evidence>
<dbReference type="GO" id="GO:0009103">
    <property type="term" value="P:lipopolysaccharide biosynthetic process"/>
    <property type="evidence" value="ECO:0007669"/>
    <property type="project" value="TreeGrafter"/>
</dbReference>
<dbReference type="CDD" id="cd03801">
    <property type="entry name" value="GT4_PimA-like"/>
    <property type="match status" value="1"/>
</dbReference>
<keyword evidence="1 3" id="KW-0808">Transferase</keyword>
<feature type="domain" description="Glycosyl transferase family 1" evidence="2">
    <location>
        <begin position="194"/>
        <end position="333"/>
    </location>
</feature>
<accession>A0A285VW99</accession>
<name>A0A285VW99_9MICO</name>
<sequence length="371" mass="41182">MTSKRLKVLFWMPYHGRIPGGHQVQLVETSRALSVLGVDTSDSYDPDPPLADFDLVHGFGLTPLDILKCRESGRPVVSSPIYWGRSYTTSGPRSDRTTRVVLRDWVGRSWRGFRYFAASLRGRGPLIRLMLEEASTDLEQIAAYSMADLLLVNAKGEGANIRHELGVVTPTRIVPNAVNTSRFSPYFESVREARSLICVGRLEPHKNQLGLIKALKGVDDVKITIVGPDHPDHPRYRDACRRAAGANVSFLPNVQHEQLAELYAAHRVHALPSWYETTGLVSLEAAAAGCAVVTTDRGHAREYFGSDAWYCDPAHPASIRDAVLQALQHGPSAELARRVATEFSWEETARQTLAGYRYVLERGCPEPRARS</sequence>
<dbReference type="Pfam" id="PF00534">
    <property type="entry name" value="Glycos_transf_1"/>
    <property type="match status" value="1"/>
</dbReference>
<protein>
    <submittedName>
        <fullName evidence="3">Glycosyl transferases group 1</fullName>
    </submittedName>
</protein>
<dbReference type="Gene3D" id="3.40.50.2000">
    <property type="entry name" value="Glycogen Phosphorylase B"/>
    <property type="match status" value="2"/>
</dbReference>
<keyword evidence="4" id="KW-1185">Reference proteome</keyword>
<reference evidence="4" key="1">
    <citation type="submission" date="2017-08" db="EMBL/GenBank/DDBJ databases">
        <authorList>
            <person name="Varghese N."/>
            <person name="Submissions S."/>
        </authorList>
    </citation>
    <scope>NUCLEOTIDE SEQUENCE [LARGE SCALE GENOMIC DNA]</scope>
    <source>
        <strain evidence="4">USBA17B2</strain>
    </source>
</reference>
<dbReference type="SUPFAM" id="SSF53756">
    <property type="entry name" value="UDP-Glycosyltransferase/glycogen phosphorylase"/>
    <property type="match status" value="1"/>
</dbReference>